<keyword evidence="5" id="KW-0067">ATP-binding</keyword>
<dbReference type="AlphaFoldDB" id="A0A843UXV5"/>
<dbReference type="InterPro" id="IPR036412">
    <property type="entry name" value="HAD-like_sf"/>
</dbReference>
<dbReference type="PANTHER" id="PTHR45630">
    <property type="entry name" value="CATION-TRANSPORTING ATPASE-RELATED"/>
    <property type="match status" value="1"/>
</dbReference>
<dbReference type="GO" id="GO:0019829">
    <property type="term" value="F:ATPase-coupled monoatomic cation transmembrane transporter activity"/>
    <property type="evidence" value="ECO:0007669"/>
    <property type="project" value="TreeGrafter"/>
</dbReference>
<feature type="transmembrane region" description="Helical" evidence="11">
    <location>
        <begin position="589"/>
        <end position="609"/>
    </location>
</feature>
<dbReference type="Gene3D" id="3.40.1110.10">
    <property type="entry name" value="Calcium-transporting ATPase, cytoplasmic domain N"/>
    <property type="match status" value="1"/>
</dbReference>
<feature type="transmembrane region" description="Helical" evidence="11">
    <location>
        <begin position="472"/>
        <end position="491"/>
    </location>
</feature>
<feature type="transmembrane region" description="Helical" evidence="11">
    <location>
        <begin position="512"/>
        <end position="532"/>
    </location>
</feature>
<dbReference type="InterPro" id="IPR006544">
    <property type="entry name" value="P-type_TPase_V"/>
</dbReference>
<accession>A0A843UXV5</accession>
<dbReference type="PRINTS" id="PR00119">
    <property type="entry name" value="CATATPASE"/>
</dbReference>
<evidence type="ECO:0000256" key="4">
    <source>
        <dbReference type="ARBA" id="ARBA00022741"/>
    </source>
</evidence>
<dbReference type="EMBL" id="NMUH01000901">
    <property type="protein sequence ID" value="MQL86450.1"/>
    <property type="molecule type" value="Genomic_DNA"/>
</dbReference>
<feature type="transmembrane region" description="Helical" evidence="11">
    <location>
        <begin position="447"/>
        <end position="466"/>
    </location>
</feature>
<dbReference type="PANTHER" id="PTHR45630:SF7">
    <property type="entry name" value="ENDOPLASMIC RETICULUM TRANSMEMBRANE HELIX TRANSLOCASE"/>
    <property type="match status" value="1"/>
</dbReference>
<protein>
    <recommendedName>
        <fullName evidence="14">Manganese-transporting ATPase PDR2</fullName>
    </recommendedName>
</protein>
<reference evidence="12" key="1">
    <citation type="submission" date="2017-07" db="EMBL/GenBank/DDBJ databases">
        <title>Taro Niue Genome Assembly and Annotation.</title>
        <authorList>
            <person name="Atibalentja N."/>
            <person name="Keating K."/>
            <person name="Fields C.J."/>
        </authorList>
    </citation>
    <scope>NUCLEOTIDE SEQUENCE</scope>
    <source>
        <strain evidence="12">Niue_2</strain>
        <tissue evidence="12">Leaf</tissue>
    </source>
</reference>
<comment type="caution">
    <text evidence="12">The sequence shown here is derived from an EMBL/GenBank/DDBJ whole genome shotgun (WGS) entry which is preliminary data.</text>
</comment>
<proteinExistence type="predicted"/>
<keyword evidence="7" id="KW-1278">Translocase</keyword>
<dbReference type="Gene3D" id="3.40.50.1000">
    <property type="entry name" value="HAD superfamily/HAD-like"/>
    <property type="match status" value="1"/>
</dbReference>
<dbReference type="InterPro" id="IPR023298">
    <property type="entry name" value="ATPase_P-typ_TM_dom_sf"/>
</dbReference>
<keyword evidence="4" id="KW-0547">Nucleotide-binding</keyword>
<evidence type="ECO:0000313" key="13">
    <source>
        <dbReference type="Proteomes" id="UP000652761"/>
    </source>
</evidence>
<keyword evidence="6" id="KW-0460">Magnesium</keyword>
<dbReference type="InterPro" id="IPR023299">
    <property type="entry name" value="ATPase_P-typ_cyto_dom_N"/>
</dbReference>
<evidence type="ECO:0000256" key="3">
    <source>
        <dbReference type="ARBA" id="ARBA00022723"/>
    </source>
</evidence>
<keyword evidence="8 11" id="KW-1133">Transmembrane helix</keyword>
<evidence type="ECO:0000256" key="9">
    <source>
        <dbReference type="ARBA" id="ARBA00023136"/>
    </source>
</evidence>
<evidence type="ECO:0000256" key="6">
    <source>
        <dbReference type="ARBA" id="ARBA00022842"/>
    </source>
</evidence>
<name>A0A843UXV5_COLES</name>
<feature type="region of interest" description="Disordered" evidence="10">
    <location>
        <begin position="332"/>
        <end position="385"/>
    </location>
</feature>
<evidence type="ECO:0000256" key="7">
    <source>
        <dbReference type="ARBA" id="ARBA00022967"/>
    </source>
</evidence>
<keyword evidence="2 11" id="KW-0812">Transmembrane</keyword>
<dbReference type="GO" id="GO:0015662">
    <property type="term" value="F:P-type ion transporter activity"/>
    <property type="evidence" value="ECO:0007669"/>
    <property type="project" value="TreeGrafter"/>
</dbReference>
<dbReference type="GO" id="GO:0005789">
    <property type="term" value="C:endoplasmic reticulum membrane"/>
    <property type="evidence" value="ECO:0007669"/>
    <property type="project" value="TreeGrafter"/>
</dbReference>
<evidence type="ECO:0000313" key="12">
    <source>
        <dbReference type="EMBL" id="MQL86450.1"/>
    </source>
</evidence>
<organism evidence="12 13">
    <name type="scientific">Colocasia esculenta</name>
    <name type="common">Wild taro</name>
    <name type="synonym">Arum esculentum</name>
    <dbReference type="NCBI Taxonomy" id="4460"/>
    <lineage>
        <taxon>Eukaryota</taxon>
        <taxon>Viridiplantae</taxon>
        <taxon>Streptophyta</taxon>
        <taxon>Embryophyta</taxon>
        <taxon>Tracheophyta</taxon>
        <taxon>Spermatophyta</taxon>
        <taxon>Magnoliopsida</taxon>
        <taxon>Liliopsida</taxon>
        <taxon>Araceae</taxon>
        <taxon>Aroideae</taxon>
        <taxon>Colocasieae</taxon>
        <taxon>Colocasia</taxon>
    </lineage>
</organism>
<evidence type="ECO:0000256" key="1">
    <source>
        <dbReference type="ARBA" id="ARBA00004141"/>
    </source>
</evidence>
<dbReference type="InterPro" id="IPR023214">
    <property type="entry name" value="HAD_sf"/>
</dbReference>
<dbReference type="FunFam" id="3.40.50.1000:FF:000109">
    <property type="entry name" value="Cation-transporting ATPase"/>
    <property type="match status" value="1"/>
</dbReference>
<sequence>MMRVGLIDEESFCFGAVGPIRSKIGLDPSLAQCSPGGPDQGAPNWAAGAPHWGGLAVPRRALIRAHGRKAPGSHPVQIVQRHHFASHLKRMSVIVRIQEEFFAFVKGAPETIQERLANLPSSYVETYKKYMRQGSRVLALAYKTLPEMAVNEARSLERDSVETGLTFAGFAVFDCPIRSDSGSVLSELKESSHDLVMITGDQALTACHVARQVHIVSKPTLILVPTKTRETWEWISPDETEKIPFSDKEVGVLSDSHDLCISGDCFEILQRTAAMLHVIPYVKVFARVAPEQKELIMTIFKTVGRMTLMCGDGTNDVGALKQANVGVALLNAVPPSQPGETSSKSKPDTKSGKLKKSKPTAESSNGVPSSSGTASNRHLTAAEKQREKLKKMLDEMNEEGDGQAAPIVKLGDASMASPFTAKHASVAPTLDIIRQGRSTLVTTLQMFKILGLNCLATAYVLSVMYLDGVKLGDIQATISGVFTAAFFLFISHARPLETLSAARPHPNIFCPYVFLSLLGQFAMHLLFLISAVNEAGKHMPEECIEPDSEFHPNLVNTVSYMVNMMIQVATFAVNYMGHPFNQSISENKPFKIALLSAVVFFTVITSDSLRDLNNWLKLVPLPEGMRGKLMLWAALMFVGCYGWERLLRWAFPGRMPAWKRRQKQVAIQVKKEL</sequence>
<keyword evidence="13" id="KW-1185">Reference proteome</keyword>
<evidence type="ECO:0000256" key="2">
    <source>
        <dbReference type="ARBA" id="ARBA00022692"/>
    </source>
</evidence>
<evidence type="ECO:0000256" key="5">
    <source>
        <dbReference type="ARBA" id="ARBA00022840"/>
    </source>
</evidence>
<dbReference type="GO" id="GO:0046872">
    <property type="term" value="F:metal ion binding"/>
    <property type="evidence" value="ECO:0007669"/>
    <property type="project" value="UniProtKB-KW"/>
</dbReference>
<feature type="compositionally biased region" description="Polar residues" evidence="10">
    <location>
        <begin position="360"/>
        <end position="378"/>
    </location>
</feature>
<evidence type="ECO:0008006" key="14">
    <source>
        <dbReference type="Google" id="ProtNLM"/>
    </source>
</evidence>
<dbReference type="OrthoDB" id="48943at2759"/>
<feature type="transmembrane region" description="Helical" evidence="11">
    <location>
        <begin position="629"/>
        <end position="651"/>
    </location>
</feature>
<dbReference type="SUPFAM" id="SSF81660">
    <property type="entry name" value="Metal cation-transporting ATPase, ATP-binding domain N"/>
    <property type="match status" value="1"/>
</dbReference>
<dbReference type="Pfam" id="PF13246">
    <property type="entry name" value="Cation_ATPase"/>
    <property type="match status" value="1"/>
</dbReference>
<dbReference type="PROSITE" id="PS01229">
    <property type="entry name" value="COF_2"/>
    <property type="match status" value="1"/>
</dbReference>
<dbReference type="SUPFAM" id="SSF81665">
    <property type="entry name" value="Calcium ATPase, transmembrane domain M"/>
    <property type="match status" value="1"/>
</dbReference>
<dbReference type="GO" id="GO:0005524">
    <property type="term" value="F:ATP binding"/>
    <property type="evidence" value="ECO:0007669"/>
    <property type="project" value="UniProtKB-KW"/>
</dbReference>
<dbReference type="Proteomes" id="UP000652761">
    <property type="component" value="Unassembled WGS sequence"/>
</dbReference>
<evidence type="ECO:0000256" key="11">
    <source>
        <dbReference type="SAM" id="Phobius"/>
    </source>
</evidence>
<keyword evidence="3" id="KW-0479">Metal-binding</keyword>
<dbReference type="SUPFAM" id="SSF56784">
    <property type="entry name" value="HAD-like"/>
    <property type="match status" value="1"/>
</dbReference>
<evidence type="ECO:0000256" key="8">
    <source>
        <dbReference type="ARBA" id="ARBA00022989"/>
    </source>
</evidence>
<gene>
    <name evidence="12" type="ORF">Taro_018985</name>
</gene>
<keyword evidence="9 11" id="KW-0472">Membrane</keyword>
<evidence type="ECO:0000256" key="10">
    <source>
        <dbReference type="SAM" id="MobiDB-lite"/>
    </source>
</evidence>
<dbReference type="GO" id="GO:0006874">
    <property type="term" value="P:intracellular calcium ion homeostasis"/>
    <property type="evidence" value="ECO:0007669"/>
    <property type="project" value="TreeGrafter"/>
</dbReference>
<comment type="subcellular location">
    <subcellularLocation>
        <location evidence="1">Membrane</location>
        <topology evidence="1">Multi-pass membrane protein</topology>
    </subcellularLocation>
</comment>